<keyword evidence="5" id="KW-0539">Nucleus</keyword>
<comment type="similarity">
    <text evidence="6">Belongs to the SOFL plant protein family.</text>
</comment>
<evidence type="ECO:0000256" key="1">
    <source>
        <dbReference type="ARBA" id="ARBA00004496"/>
    </source>
</evidence>
<keyword evidence="4" id="KW-0932">Cytokinin signaling pathway</keyword>
<feature type="compositionally biased region" description="Low complexity" evidence="7">
    <location>
        <begin position="64"/>
        <end position="74"/>
    </location>
</feature>
<feature type="compositionally biased region" description="Basic and acidic residues" evidence="7">
    <location>
        <begin position="111"/>
        <end position="125"/>
    </location>
</feature>
<keyword evidence="9" id="KW-1185">Reference proteome</keyword>
<dbReference type="STRING" id="74649.A0A2P6S3H9"/>
<accession>A0A2P6S3H9</accession>
<dbReference type="OrthoDB" id="1738616at2759"/>
<dbReference type="GO" id="GO:0005737">
    <property type="term" value="C:cytoplasm"/>
    <property type="evidence" value="ECO:0007669"/>
    <property type="project" value="UniProtKB-SubCell"/>
</dbReference>
<reference evidence="8 9" key="1">
    <citation type="journal article" date="2018" name="Nat. Genet.">
        <title>The Rosa genome provides new insights in the design of modern roses.</title>
        <authorList>
            <person name="Bendahmane M."/>
        </authorList>
    </citation>
    <scope>NUCLEOTIDE SEQUENCE [LARGE SCALE GENOMIC DNA]</scope>
    <source>
        <strain evidence="9">cv. Old Blush</strain>
    </source>
</reference>
<dbReference type="AlphaFoldDB" id="A0A2P6S3H9"/>
<dbReference type="InterPro" id="IPR044670">
    <property type="entry name" value="SOFL"/>
</dbReference>
<gene>
    <name evidence="8" type="ORF">RchiOBHm_Chr2g0164181</name>
</gene>
<evidence type="ECO:0000256" key="7">
    <source>
        <dbReference type="SAM" id="MobiDB-lite"/>
    </source>
</evidence>
<dbReference type="PANTHER" id="PTHR33347:SF27">
    <property type="entry name" value="PROTEIN SOB FIVE-LIKE 3-RELATED"/>
    <property type="match status" value="1"/>
</dbReference>
<comment type="caution">
    <text evidence="8">The sequence shown here is derived from an EMBL/GenBank/DDBJ whole genome shotgun (WGS) entry which is preliminary data.</text>
</comment>
<dbReference type="OMA" id="YEGYNIY"/>
<evidence type="ECO:0000256" key="5">
    <source>
        <dbReference type="ARBA" id="ARBA00023242"/>
    </source>
</evidence>
<name>A0A2P6S3H9_ROSCH</name>
<evidence type="ECO:0000256" key="2">
    <source>
        <dbReference type="ARBA" id="ARBA00022490"/>
    </source>
</evidence>
<evidence type="ECO:0000256" key="6">
    <source>
        <dbReference type="ARBA" id="ARBA00024199"/>
    </source>
</evidence>
<dbReference type="Gramene" id="PRQ53227">
    <property type="protein sequence ID" value="PRQ53227"/>
    <property type="gene ID" value="RchiOBHm_Chr2g0164181"/>
</dbReference>
<dbReference type="GO" id="GO:0009736">
    <property type="term" value="P:cytokinin-activated signaling pathway"/>
    <property type="evidence" value="ECO:0007669"/>
    <property type="project" value="UniProtKB-KW"/>
</dbReference>
<sequence>MESYKHLLSTEGCSSSESGWTTYIASPMEEDEPQCSYDDVEYNYNSITSHTSIQEIDKDDNGSDDSMASDASSGPSHHQHHLVLPSRSKECNPGTARFKRDSKQSKNKNTSKQEKKRGEKSTKRK</sequence>
<proteinExistence type="inferred from homology"/>
<dbReference type="GO" id="GO:0009691">
    <property type="term" value="P:cytokinin biosynthetic process"/>
    <property type="evidence" value="ECO:0007669"/>
    <property type="project" value="UniProtKB-KW"/>
</dbReference>
<comment type="subcellular location">
    <subcellularLocation>
        <location evidence="1">Cytoplasm</location>
    </subcellularLocation>
</comment>
<organism evidence="8 9">
    <name type="scientific">Rosa chinensis</name>
    <name type="common">China rose</name>
    <dbReference type="NCBI Taxonomy" id="74649"/>
    <lineage>
        <taxon>Eukaryota</taxon>
        <taxon>Viridiplantae</taxon>
        <taxon>Streptophyta</taxon>
        <taxon>Embryophyta</taxon>
        <taxon>Tracheophyta</taxon>
        <taxon>Spermatophyta</taxon>
        <taxon>Magnoliopsida</taxon>
        <taxon>eudicotyledons</taxon>
        <taxon>Gunneridae</taxon>
        <taxon>Pentapetalae</taxon>
        <taxon>rosids</taxon>
        <taxon>fabids</taxon>
        <taxon>Rosales</taxon>
        <taxon>Rosaceae</taxon>
        <taxon>Rosoideae</taxon>
        <taxon>Rosoideae incertae sedis</taxon>
        <taxon>Rosa</taxon>
    </lineage>
</organism>
<feature type="region of interest" description="Disordered" evidence="7">
    <location>
        <begin position="52"/>
        <end position="125"/>
    </location>
</feature>
<protein>
    <submittedName>
        <fullName evidence="8">Uncharacterized protein</fullName>
    </submittedName>
</protein>
<feature type="region of interest" description="Disordered" evidence="7">
    <location>
        <begin position="1"/>
        <end position="35"/>
    </location>
</feature>
<evidence type="ECO:0000313" key="9">
    <source>
        <dbReference type="Proteomes" id="UP000238479"/>
    </source>
</evidence>
<evidence type="ECO:0000256" key="3">
    <source>
        <dbReference type="ARBA" id="ARBA00022712"/>
    </source>
</evidence>
<evidence type="ECO:0000313" key="8">
    <source>
        <dbReference type="EMBL" id="PRQ53227.1"/>
    </source>
</evidence>
<evidence type="ECO:0000256" key="4">
    <source>
        <dbReference type="ARBA" id="ARBA00022864"/>
    </source>
</evidence>
<keyword evidence="2" id="KW-0963">Cytoplasm</keyword>
<dbReference type="Proteomes" id="UP000238479">
    <property type="component" value="Chromosome 2"/>
</dbReference>
<dbReference type="PANTHER" id="PTHR33347">
    <property type="entry name" value="OSJNBA0091C07.3 PROTEIN"/>
    <property type="match status" value="1"/>
</dbReference>
<feature type="compositionally biased region" description="Polar residues" evidence="7">
    <location>
        <begin position="11"/>
        <end position="24"/>
    </location>
</feature>
<dbReference type="EMBL" id="PDCK01000040">
    <property type="protein sequence ID" value="PRQ53227.1"/>
    <property type="molecule type" value="Genomic_DNA"/>
</dbReference>
<keyword evidence="3" id="KW-0203">Cytokinin biosynthesis</keyword>